<dbReference type="GO" id="GO:0000455">
    <property type="term" value="P:enzyme-directed rRNA pseudouridine synthesis"/>
    <property type="evidence" value="ECO:0007669"/>
    <property type="project" value="TreeGrafter"/>
</dbReference>
<dbReference type="CDD" id="cd02869">
    <property type="entry name" value="PseudoU_synth_RluA_like"/>
    <property type="match status" value="1"/>
</dbReference>
<dbReference type="PANTHER" id="PTHR21600:SF87">
    <property type="entry name" value="RNA PSEUDOURIDYLATE SYNTHASE DOMAIN-CONTAINING PROTEIN 1"/>
    <property type="match status" value="1"/>
</dbReference>
<dbReference type="AlphaFoldDB" id="A0A1X2GSP0"/>
<evidence type="ECO:0000313" key="3">
    <source>
        <dbReference type="EMBL" id="ORX60475.1"/>
    </source>
</evidence>
<evidence type="ECO:0000259" key="2">
    <source>
        <dbReference type="Pfam" id="PF00849"/>
    </source>
</evidence>
<dbReference type="GO" id="GO:0003723">
    <property type="term" value="F:RNA binding"/>
    <property type="evidence" value="ECO:0007669"/>
    <property type="project" value="InterPro"/>
</dbReference>
<sequence>VVESMIRRQFPSLPRMKNLHQIDFATSGIYILATNRKAASKVQRLFERRAINKVYLAIVRGHVSSPSSDNSQETGSATKAFVIDQPIADDPGNAFRMRIHDSGRAAHTTVQTIQCGYYHDPDNDTKIPITKVFLYPKSGRRHQLRVHLQSIGHPILGDYNYESPFTESCQRMMLHAYQIDIPLP</sequence>
<feature type="non-terminal residue" evidence="3">
    <location>
        <position position="184"/>
    </location>
</feature>
<proteinExistence type="inferred from homology"/>
<feature type="domain" description="Pseudouridine synthase RsuA/RluA-like" evidence="2">
    <location>
        <begin position="11"/>
        <end position="150"/>
    </location>
</feature>
<dbReference type="Proteomes" id="UP000242146">
    <property type="component" value="Unassembled WGS sequence"/>
</dbReference>
<reference evidence="3 4" key="1">
    <citation type="submission" date="2016-07" db="EMBL/GenBank/DDBJ databases">
        <title>Pervasive Adenine N6-methylation of Active Genes in Fungi.</title>
        <authorList>
            <consortium name="DOE Joint Genome Institute"/>
            <person name="Mondo S.J."/>
            <person name="Dannebaum R.O."/>
            <person name="Kuo R.C."/>
            <person name="Labutti K."/>
            <person name="Haridas S."/>
            <person name="Kuo A."/>
            <person name="Salamov A."/>
            <person name="Ahrendt S.R."/>
            <person name="Lipzen A."/>
            <person name="Sullivan W."/>
            <person name="Andreopoulos W.B."/>
            <person name="Clum A."/>
            <person name="Lindquist E."/>
            <person name="Daum C."/>
            <person name="Ramamoorthy G.K."/>
            <person name="Gryganskyi A."/>
            <person name="Culley D."/>
            <person name="Magnuson J.K."/>
            <person name="James T.Y."/>
            <person name="O'Malley M.A."/>
            <person name="Stajich J.E."/>
            <person name="Spatafora J.W."/>
            <person name="Visel A."/>
            <person name="Grigoriev I.V."/>
        </authorList>
    </citation>
    <scope>NUCLEOTIDE SEQUENCE [LARGE SCALE GENOMIC DNA]</scope>
    <source>
        <strain evidence="3 4">NRRL 3301</strain>
    </source>
</reference>
<protein>
    <submittedName>
        <fullName evidence="3">Pseudouridine synthase</fullName>
    </submittedName>
</protein>
<organism evidence="3 4">
    <name type="scientific">Hesseltinella vesiculosa</name>
    <dbReference type="NCBI Taxonomy" id="101127"/>
    <lineage>
        <taxon>Eukaryota</taxon>
        <taxon>Fungi</taxon>
        <taxon>Fungi incertae sedis</taxon>
        <taxon>Mucoromycota</taxon>
        <taxon>Mucoromycotina</taxon>
        <taxon>Mucoromycetes</taxon>
        <taxon>Mucorales</taxon>
        <taxon>Cunninghamellaceae</taxon>
        <taxon>Hesseltinella</taxon>
    </lineage>
</organism>
<dbReference type="OrthoDB" id="428658at2759"/>
<dbReference type="InterPro" id="IPR006145">
    <property type="entry name" value="PsdUridine_synth_RsuA/RluA"/>
</dbReference>
<dbReference type="Pfam" id="PF00849">
    <property type="entry name" value="PseudoU_synth_2"/>
    <property type="match status" value="1"/>
</dbReference>
<dbReference type="GO" id="GO:0009982">
    <property type="term" value="F:pseudouridine synthase activity"/>
    <property type="evidence" value="ECO:0007669"/>
    <property type="project" value="InterPro"/>
</dbReference>
<accession>A0A1X2GSP0</accession>
<dbReference type="SUPFAM" id="SSF55120">
    <property type="entry name" value="Pseudouridine synthase"/>
    <property type="match status" value="1"/>
</dbReference>
<dbReference type="PANTHER" id="PTHR21600">
    <property type="entry name" value="MITOCHONDRIAL RNA PSEUDOURIDINE SYNTHASE"/>
    <property type="match status" value="1"/>
</dbReference>
<comment type="caution">
    <text evidence="3">The sequence shown here is derived from an EMBL/GenBank/DDBJ whole genome shotgun (WGS) entry which is preliminary data.</text>
</comment>
<feature type="non-terminal residue" evidence="3">
    <location>
        <position position="1"/>
    </location>
</feature>
<dbReference type="InterPro" id="IPR020103">
    <property type="entry name" value="PsdUridine_synth_cat_dom_sf"/>
</dbReference>
<dbReference type="EMBL" id="MCGT01000004">
    <property type="protein sequence ID" value="ORX60475.1"/>
    <property type="molecule type" value="Genomic_DNA"/>
</dbReference>
<dbReference type="Gene3D" id="3.30.2350.10">
    <property type="entry name" value="Pseudouridine synthase"/>
    <property type="match status" value="1"/>
</dbReference>
<dbReference type="InterPro" id="IPR050188">
    <property type="entry name" value="RluA_PseudoU_synthase"/>
</dbReference>
<keyword evidence="4" id="KW-1185">Reference proteome</keyword>
<evidence type="ECO:0000313" key="4">
    <source>
        <dbReference type="Proteomes" id="UP000242146"/>
    </source>
</evidence>
<dbReference type="STRING" id="101127.A0A1X2GSP0"/>
<comment type="similarity">
    <text evidence="1">Belongs to the pseudouridine synthase RluA family.</text>
</comment>
<gene>
    <name evidence="3" type="ORF">DM01DRAFT_232177</name>
</gene>
<name>A0A1X2GSP0_9FUNG</name>
<evidence type="ECO:0000256" key="1">
    <source>
        <dbReference type="ARBA" id="ARBA00010876"/>
    </source>
</evidence>